<name>A0A8J2P9F9_9HEXA</name>
<sequence length="55" mass="6158">MIIDVILFVGVLLFSWIYFRDTKYSKSKLPPKVPGALPILGHLLALGDFPCKVLL</sequence>
<evidence type="ECO:0000313" key="1">
    <source>
        <dbReference type="EMBL" id="CAG7819746.1"/>
    </source>
</evidence>
<dbReference type="AlphaFoldDB" id="A0A8J2P9F9"/>
<dbReference type="Proteomes" id="UP000708208">
    <property type="component" value="Unassembled WGS sequence"/>
</dbReference>
<accession>A0A8J2P9F9</accession>
<gene>
    <name evidence="1" type="ORF">AFUS01_LOCUS30176</name>
</gene>
<evidence type="ECO:0000313" key="2">
    <source>
        <dbReference type="Proteomes" id="UP000708208"/>
    </source>
</evidence>
<protein>
    <submittedName>
        <fullName evidence="1">Uncharacterized protein</fullName>
    </submittedName>
</protein>
<comment type="caution">
    <text evidence="1">The sequence shown here is derived from an EMBL/GenBank/DDBJ whole genome shotgun (WGS) entry which is preliminary data.</text>
</comment>
<keyword evidence="2" id="KW-1185">Reference proteome</keyword>
<dbReference type="EMBL" id="CAJVCH010458225">
    <property type="protein sequence ID" value="CAG7819746.1"/>
    <property type="molecule type" value="Genomic_DNA"/>
</dbReference>
<dbReference type="OrthoDB" id="3934656at2759"/>
<organism evidence="1 2">
    <name type="scientific">Allacma fusca</name>
    <dbReference type="NCBI Taxonomy" id="39272"/>
    <lineage>
        <taxon>Eukaryota</taxon>
        <taxon>Metazoa</taxon>
        <taxon>Ecdysozoa</taxon>
        <taxon>Arthropoda</taxon>
        <taxon>Hexapoda</taxon>
        <taxon>Collembola</taxon>
        <taxon>Symphypleona</taxon>
        <taxon>Sminthuridae</taxon>
        <taxon>Allacma</taxon>
    </lineage>
</organism>
<proteinExistence type="predicted"/>
<feature type="non-terminal residue" evidence="1">
    <location>
        <position position="1"/>
    </location>
</feature>
<reference evidence="1" key="1">
    <citation type="submission" date="2021-06" db="EMBL/GenBank/DDBJ databases">
        <authorList>
            <person name="Hodson N. C."/>
            <person name="Mongue J. A."/>
            <person name="Jaron S. K."/>
        </authorList>
    </citation>
    <scope>NUCLEOTIDE SEQUENCE</scope>
</reference>